<protein>
    <submittedName>
        <fullName evidence="2">Uncharacterized protein</fullName>
    </submittedName>
</protein>
<dbReference type="InterPro" id="IPR038606">
    <property type="entry name" value="To_sf"/>
</dbReference>
<dbReference type="PANTHER" id="PTHR11008:SF9">
    <property type="entry name" value="PROTEIN TAKEOUT-LIKE PROTEIN"/>
    <property type="match status" value="1"/>
</dbReference>
<reference evidence="2" key="1">
    <citation type="submission" date="2022-01" db="EMBL/GenBank/DDBJ databases">
        <authorList>
            <person name="King R."/>
        </authorList>
    </citation>
    <scope>NUCLEOTIDE SEQUENCE</scope>
</reference>
<dbReference type="Gene3D" id="3.15.10.30">
    <property type="entry name" value="Haemolymph juvenile hormone binding protein"/>
    <property type="match status" value="1"/>
</dbReference>
<feature type="signal peptide" evidence="1">
    <location>
        <begin position="1"/>
        <end position="19"/>
    </location>
</feature>
<gene>
    <name evidence="2" type="ORF">PHYEVI_LOCUS4728</name>
</gene>
<dbReference type="PANTHER" id="PTHR11008">
    <property type="entry name" value="PROTEIN TAKEOUT-LIKE PROTEIN"/>
    <property type="match status" value="1"/>
</dbReference>
<proteinExistence type="predicted"/>
<dbReference type="OrthoDB" id="6781046at2759"/>
<keyword evidence="3" id="KW-1185">Reference proteome</keyword>
<evidence type="ECO:0000256" key="1">
    <source>
        <dbReference type="SAM" id="SignalP"/>
    </source>
</evidence>
<evidence type="ECO:0000313" key="3">
    <source>
        <dbReference type="Proteomes" id="UP001153712"/>
    </source>
</evidence>
<keyword evidence="1" id="KW-0732">Signal</keyword>
<organism evidence="2 3">
    <name type="scientific">Phyllotreta striolata</name>
    <name type="common">Striped flea beetle</name>
    <name type="synonym">Crioceris striolata</name>
    <dbReference type="NCBI Taxonomy" id="444603"/>
    <lineage>
        <taxon>Eukaryota</taxon>
        <taxon>Metazoa</taxon>
        <taxon>Ecdysozoa</taxon>
        <taxon>Arthropoda</taxon>
        <taxon>Hexapoda</taxon>
        <taxon>Insecta</taxon>
        <taxon>Pterygota</taxon>
        <taxon>Neoptera</taxon>
        <taxon>Endopterygota</taxon>
        <taxon>Coleoptera</taxon>
        <taxon>Polyphaga</taxon>
        <taxon>Cucujiformia</taxon>
        <taxon>Chrysomeloidea</taxon>
        <taxon>Chrysomelidae</taxon>
        <taxon>Galerucinae</taxon>
        <taxon>Alticini</taxon>
        <taxon>Phyllotreta</taxon>
    </lineage>
</organism>
<dbReference type="AlphaFoldDB" id="A0A9N9TLV6"/>
<evidence type="ECO:0000313" key="2">
    <source>
        <dbReference type="EMBL" id="CAG9858338.1"/>
    </source>
</evidence>
<name>A0A9N9TLV6_PHYSR</name>
<dbReference type="EMBL" id="OU900095">
    <property type="protein sequence ID" value="CAG9858338.1"/>
    <property type="molecule type" value="Genomic_DNA"/>
</dbReference>
<sequence>MDYKLVLLTLNCLVIGATCLDPETIKHTIDGGLTLLKFFLKQLTINNKLVIHVPKILEEYGVGYAEFNNLTIYGFDTMSYDCEPVGLPNEDDFTVNNIPVNLSFAEIGVRSNYYVDMGILDTIPVYGEGDFRLGFNKTNVFINLTMSDQSDHNISIRDFDLKFVMRDSNQNYIRNFWKNEEVSNFLSSLINDIEPLFCAWYDYNSECIDCILSRIIQKIADQVLYPGTHSHIKCRCLNEITNEMQNILEGFLQALDSNTLQVWIKDTLKKPQTVKVARKIYDNILLTVKDENNLLN</sequence>
<accession>A0A9N9TLV6</accession>
<feature type="chain" id="PRO_5040158920" evidence="1">
    <location>
        <begin position="20"/>
        <end position="296"/>
    </location>
</feature>
<dbReference type="Proteomes" id="UP001153712">
    <property type="component" value="Chromosome 2"/>
</dbReference>